<reference evidence="3 4" key="1">
    <citation type="journal article" date="2013" name="Sci. Rep.">
        <title>Extraordinary expansion of a Sorangium cellulosum genome from an alkaline milieu.</title>
        <authorList>
            <person name="Han K."/>
            <person name="Li Z.F."/>
            <person name="Peng R."/>
            <person name="Zhu L.P."/>
            <person name="Zhou T."/>
            <person name="Wang L.G."/>
            <person name="Li S.G."/>
            <person name="Zhang X.B."/>
            <person name="Hu W."/>
            <person name="Wu Z.H."/>
            <person name="Qin N."/>
            <person name="Li Y.Z."/>
        </authorList>
    </citation>
    <scope>NUCLEOTIDE SEQUENCE [LARGE SCALE GENOMIC DNA]</scope>
    <source>
        <strain evidence="3 4">So0157-2</strain>
    </source>
</reference>
<dbReference type="PATRIC" id="fig|1254432.3.peg.3764"/>
<dbReference type="PANTHER" id="PTHR43591:SF57">
    <property type="entry name" value="METHYLTRANSFERASE DOMAIN-CONTAINING PROTEIN-RELATED"/>
    <property type="match status" value="1"/>
</dbReference>
<dbReference type="InterPro" id="IPR029063">
    <property type="entry name" value="SAM-dependent_MTases_sf"/>
</dbReference>
<organism evidence="3 4">
    <name type="scientific">Sorangium cellulosum So0157-2</name>
    <dbReference type="NCBI Taxonomy" id="1254432"/>
    <lineage>
        <taxon>Bacteria</taxon>
        <taxon>Pseudomonadati</taxon>
        <taxon>Myxococcota</taxon>
        <taxon>Polyangia</taxon>
        <taxon>Polyangiales</taxon>
        <taxon>Polyangiaceae</taxon>
        <taxon>Sorangium</taxon>
    </lineage>
</organism>
<dbReference type="STRING" id="1254432.SCE1572_16710"/>
<dbReference type="Pfam" id="PF13649">
    <property type="entry name" value="Methyltransf_25"/>
    <property type="match status" value="1"/>
</dbReference>
<dbReference type="HOGENOM" id="CLU_662048_0_0_7"/>
<evidence type="ECO:0000259" key="2">
    <source>
        <dbReference type="Pfam" id="PF13649"/>
    </source>
</evidence>
<proteinExistence type="predicted"/>
<dbReference type="GO" id="GO:0008168">
    <property type="term" value="F:methyltransferase activity"/>
    <property type="evidence" value="ECO:0007669"/>
    <property type="project" value="TreeGrafter"/>
</dbReference>
<name>S4XVT6_SORCE</name>
<dbReference type="EMBL" id="CP003969">
    <property type="protein sequence ID" value="AGP36000.1"/>
    <property type="molecule type" value="Genomic_DNA"/>
</dbReference>
<dbReference type="KEGG" id="scu:SCE1572_16710"/>
<feature type="region of interest" description="Disordered" evidence="1">
    <location>
        <begin position="65"/>
        <end position="98"/>
    </location>
</feature>
<feature type="domain" description="Methyltransferase" evidence="2">
    <location>
        <begin position="194"/>
        <end position="285"/>
    </location>
</feature>
<evidence type="ECO:0000256" key="1">
    <source>
        <dbReference type="SAM" id="MobiDB-lite"/>
    </source>
</evidence>
<sequence length="415" mass="44208">MRGIEAETADELLGAGASGRLSVLLSVSHGLGPPRRGFRSEEEQQRRQGALLLGRGEVLDAERMRGQRFLPGGSTRTAPPGGASRRVTAPHAGTSGAARSMRAARCAARQLDRCASPMDDIGRASAASPARPQLDPLGAPMVAPSPMTQPPSPLATPVAWEMVADDYAVDIVPHFERYAADALRLTAIGPGARVLDVAAGPGTLSLLAAREAQVTALDFSPAMVERLRDRAARAGLAVDARVGDGMALPFEDGAFDAAFSMFGLMFFPDRDRGFRELFRVLRPGGRAVVGSWAPMDRSPIMDELFSALRAELPGLPFGEGKAPLGDPGEFRAEMEAAGFRDVSVREVEHAWEAASTEELWGSMRRSNAPLVLLRDKLGQARWDELGEAILGRLQARFGEGPQRLGMVANLGAGTR</sequence>
<dbReference type="RefSeq" id="WP_020735288.1">
    <property type="nucleotide sequence ID" value="NC_021658.1"/>
</dbReference>
<protein>
    <recommendedName>
        <fullName evidence="2">Methyltransferase domain-containing protein</fullName>
    </recommendedName>
</protein>
<dbReference type="eggNOG" id="COG2226">
    <property type="taxonomic scope" value="Bacteria"/>
</dbReference>
<dbReference type="CDD" id="cd02440">
    <property type="entry name" value="AdoMet_MTases"/>
    <property type="match status" value="1"/>
</dbReference>
<dbReference type="Proteomes" id="UP000014803">
    <property type="component" value="Chromosome"/>
</dbReference>
<dbReference type="PANTHER" id="PTHR43591">
    <property type="entry name" value="METHYLTRANSFERASE"/>
    <property type="match status" value="1"/>
</dbReference>
<dbReference type="AlphaFoldDB" id="S4XVT6"/>
<accession>S4XVT6</accession>
<dbReference type="InterPro" id="IPR041698">
    <property type="entry name" value="Methyltransf_25"/>
</dbReference>
<dbReference type="SUPFAM" id="SSF53335">
    <property type="entry name" value="S-adenosyl-L-methionine-dependent methyltransferases"/>
    <property type="match status" value="1"/>
</dbReference>
<dbReference type="Gene3D" id="3.40.50.150">
    <property type="entry name" value="Vaccinia Virus protein VP39"/>
    <property type="match status" value="1"/>
</dbReference>
<gene>
    <name evidence="3" type="ORF">SCE1572_16710</name>
</gene>
<evidence type="ECO:0000313" key="3">
    <source>
        <dbReference type="EMBL" id="AGP36000.1"/>
    </source>
</evidence>
<evidence type="ECO:0000313" key="4">
    <source>
        <dbReference type="Proteomes" id="UP000014803"/>
    </source>
</evidence>